<evidence type="ECO:0008006" key="6">
    <source>
        <dbReference type="Google" id="ProtNLM"/>
    </source>
</evidence>
<protein>
    <recommendedName>
        <fullName evidence="6">Lysine-specific metallo-endopeptidase domain-containing protein</fullName>
    </recommendedName>
</protein>
<reference evidence="2 4" key="1">
    <citation type="submission" date="2015-03" db="EMBL/GenBank/DDBJ databases">
        <authorList>
            <person name="Hassan Y.I."/>
            <person name="Lepp D."/>
            <person name="Zhou T."/>
        </authorList>
    </citation>
    <scope>NUCLEOTIDE SEQUENCE [LARGE SCALE GENOMIC DNA]</scope>
    <source>
        <strain evidence="2 4">DSM 17137</strain>
    </source>
</reference>
<dbReference type="Proteomes" id="UP000033608">
    <property type="component" value="Unassembled WGS sequence"/>
</dbReference>
<dbReference type="EMBL" id="LAJF01000137">
    <property type="protein sequence ID" value="KKB77282.1"/>
    <property type="molecule type" value="Genomic_DNA"/>
</dbReference>
<keyword evidence="4" id="KW-1185">Reference proteome</keyword>
<dbReference type="Proteomes" id="UP000184533">
    <property type="component" value="Unassembled WGS sequence"/>
</dbReference>
<proteinExistence type="predicted"/>
<name>A0A0F5L6N3_9HYPH</name>
<reference evidence="3 5" key="2">
    <citation type="submission" date="2016-11" db="EMBL/GenBank/DDBJ databases">
        <authorList>
            <person name="Jaros S."/>
            <person name="Januszkiewicz K."/>
            <person name="Wedrychowicz H."/>
        </authorList>
    </citation>
    <scope>NUCLEOTIDE SEQUENCE [LARGE SCALE GENOMIC DNA]</scope>
    <source>
        <strain evidence="3 5">DSM 17137</strain>
    </source>
</reference>
<sequence length="182" mass="20081">MLRSLILVLALGLGALWPASAQAQAQQQRMLDRALNGAVHTFEQAMGTLEAAAIGVDIPAYSDALKRHRFYSSRWDMELDVNFAIRSAEDQRCERFAAYVMPAIDSGAVNVMLCPKFFSAGADALRETTILHEMVHVVAGTDECQAMAFTAQVQFIASGRFQAVAHYWDKNRCARSAFSLPH</sequence>
<organism evidence="2 4">
    <name type="scientific">Devosia limi DSM 17137</name>
    <dbReference type="NCBI Taxonomy" id="1121477"/>
    <lineage>
        <taxon>Bacteria</taxon>
        <taxon>Pseudomonadati</taxon>
        <taxon>Pseudomonadota</taxon>
        <taxon>Alphaproteobacteria</taxon>
        <taxon>Hyphomicrobiales</taxon>
        <taxon>Devosiaceae</taxon>
        <taxon>Devosia</taxon>
    </lineage>
</organism>
<evidence type="ECO:0000313" key="4">
    <source>
        <dbReference type="Proteomes" id="UP000033608"/>
    </source>
</evidence>
<gene>
    <name evidence="3" type="ORF">SAMN02745223_00772</name>
    <name evidence="2" type="ORF">VW29_18075</name>
</gene>
<feature type="signal peptide" evidence="1">
    <location>
        <begin position="1"/>
        <end position="23"/>
    </location>
</feature>
<evidence type="ECO:0000256" key="1">
    <source>
        <dbReference type="SAM" id="SignalP"/>
    </source>
</evidence>
<dbReference type="GO" id="GO:0008237">
    <property type="term" value="F:metallopeptidase activity"/>
    <property type="evidence" value="ECO:0007669"/>
    <property type="project" value="InterPro"/>
</dbReference>
<evidence type="ECO:0000313" key="3">
    <source>
        <dbReference type="EMBL" id="SHE64560.1"/>
    </source>
</evidence>
<evidence type="ECO:0000313" key="5">
    <source>
        <dbReference type="Proteomes" id="UP000184533"/>
    </source>
</evidence>
<dbReference type="PATRIC" id="fig|1121477.3.peg.376"/>
<dbReference type="RefSeq" id="WP_046136685.1">
    <property type="nucleotide sequence ID" value="NZ_FQVC01000002.1"/>
</dbReference>
<evidence type="ECO:0000313" key="2">
    <source>
        <dbReference type="EMBL" id="KKB77282.1"/>
    </source>
</evidence>
<dbReference type="OrthoDB" id="7948157at2"/>
<feature type="chain" id="PRO_5015038222" description="Lysine-specific metallo-endopeptidase domain-containing protein" evidence="1">
    <location>
        <begin position="24"/>
        <end position="182"/>
    </location>
</feature>
<keyword evidence="1" id="KW-0732">Signal</keyword>
<dbReference type="AlphaFoldDB" id="A0A0F5L6N3"/>
<dbReference type="Gene3D" id="3.40.390.10">
    <property type="entry name" value="Collagenase (Catalytic Domain)"/>
    <property type="match status" value="1"/>
</dbReference>
<accession>A0A0F5L6N3</accession>
<dbReference type="InterPro" id="IPR024079">
    <property type="entry name" value="MetalloPept_cat_dom_sf"/>
</dbReference>
<dbReference type="STRING" id="1121477.SAMN02745223_00772"/>
<dbReference type="EMBL" id="FQVC01000002">
    <property type="protein sequence ID" value="SHE64560.1"/>
    <property type="molecule type" value="Genomic_DNA"/>
</dbReference>